<name>A0A6J5LQ65_9CAUD</name>
<dbReference type="EMBL" id="LR796249">
    <property type="protein sequence ID" value="CAB4131728.1"/>
    <property type="molecule type" value="Genomic_DNA"/>
</dbReference>
<accession>A0A6J5LQ65</accession>
<protein>
    <submittedName>
        <fullName evidence="2">Uncharacterized protein</fullName>
    </submittedName>
</protein>
<evidence type="ECO:0000313" key="1">
    <source>
        <dbReference type="EMBL" id="CAB4131728.1"/>
    </source>
</evidence>
<evidence type="ECO:0000313" key="2">
    <source>
        <dbReference type="EMBL" id="CAB4135150.1"/>
    </source>
</evidence>
<dbReference type="EMBL" id="LR796294">
    <property type="protein sequence ID" value="CAB4135150.1"/>
    <property type="molecule type" value="Genomic_DNA"/>
</dbReference>
<proteinExistence type="predicted"/>
<sequence length="77" mass="8982">MRSCASCRHLKDCSVVDESKIVAGYHCSAWERVLDNEMNARSQIEREFGSWALRFENPKLQTTKSVSPKMRRRHRNG</sequence>
<gene>
    <name evidence="1" type="ORF">UFOVP127_243</name>
    <name evidence="2" type="ORF">UFOVP276_106</name>
</gene>
<organism evidence="2">
    <name type="scientific">uncultured Caudovirales phage</name>
    <dbReference type="NCBI Taxonomy" id="2100421"/>
    <lineage>
        <taxon>Viruses</taxon>
        <taxon>Duplodnaviria</taxon>
        <taxon>Heunggongvirae</taxon>
        <taxon>Uroviricota</taxon>
        <taxon>Caudoviricetes</taxon>
        <taxon>Peduoviridae</taxon>
        <taxon>Maltschvirus</taxon>
        <taxon>Maltschvirus maltsch</taxon>
    </lineage>
</organism>
<reference evidence="2" key="1">
    <citation type="submission" date="2020-04" db="EMBL/GenBank/DDBJ databases">
        <authorList>
            <person name="Chiriac C."/>
            <person name="Salcher M."/>
            <person name="Ghai R."/>
            <person name="Kavagutti S V."/>
        </authorList>
    </citation>
    <scope>NUCLEOTIDE SEQUENCE</scope>
</reference>